<evidence type="ECO:0000256" key="1">
    <source>
        <dbReference type="ARBA" id="ARBA00001936"/>
    </source>
</evidence>
<dbReference type="InterPro" id="IPR009014">
    <property type="entry name" value="Transketo_C/PFOR_II"/>
</dbReference>
<accession>A0A517YZ20</accession>
<feature type="domain" description="Transketolase-like pyrimidine-binding" evidence="5">
    <location>
        <begin position="319"/>
        <end position="493"/>
    </location>
</feature>
<dbReference type="InterPro" id="IPR029061">
    <property type="entry name" value="THDP-binding"/>
</dbReference>
<dbReference type="Gene3D" id="3.40.50.970">
    <property type="match status" value="2"/>
</dbReference>
<dbReference type="SMART" id="SM00861">
    <property type="entry name" value="Transket_pyr"/>
    <property type="match status" value="1"/>
</dbReference>
<evidence type="ECO:0000313" key="6">
    <source>
        <dbReference type="EMBL" id="QDU35466.1"/>
    </source>
</evidence>
<dbReference type="Pfam" id="PF02780">
    <property type="entry name" value="Transketolase_C"/>
    <property type="match status" value="1"/>
</dbReference>
<dbReference type="InterPro" id="IPR051157">
    <property type="entry name" value="PDH/Transketolase"/>
</dbReference>
<protein>
    <submittedName>
        <fullName evidence="6">Transketolase 2</fullName>
        <ecNumber evidence="6">2.2.1.1</ecNumber>
    </submittedName>
</protein>
<dbReference type="InterPro" id="IPR005475">
    <property type="entry name" value="Transketolase-like_Pyr-bd"/>
</dbReference>
<evidence type="ECO:0000256" key="3">
    <source>
        <dbReference type="ARBA" id="ARBA00001964"/>
    </source>
</evidence>
<organism evidence="6 7">
    <name type="scientific">Poriferisphaera corsica</name>
    <dbReference type="NCBI Taxonomy" id="2528020"/>
    <lineage>
        <taxon>Bacteria</taxon>
        <taxon>Pseudomonadati</taxon>
        <taxon>Planctomycetota</taxon>
        <taxon>Phycisphaerae</taxon>
        <taxon>Phycisphaerales</taxon>
        <taxon>Phycisphaeraceae</taxon>
        <taxon>Poriferisphaera</taxon>
    </lineage>
</organism>
<dbReference type="EC" id="2.2.1.1" evidence="6"/>
<evidence type="ECO:0000259" key="5">
    <source>
        <dbReference type="SMART" id="SM00861"/>
    </source>
</evidence>
<comment type="similarity">
    <text evidence="4">Belongs to the transketolase family.</text>
</comment>
<sequence>MSSAATKPFPIDLNAFVPMELDPGQPRLTAEQKTQLENNIALCRDAIIFFTATGAAKGLGGHTGGPYDIVPEVLIADGFMRGTNRVVDKYFDEAGHRVAIQYLMSVLNGFMPAEKLAEYREANSHLPGHPELGYTPGVGFSSGRLGHMWPYVNGVAMANPEKAVFCFGSDGSQQEGNDAEAARFAVAKGLNVKVIVDDNDVTIAGHPSKYLPGYCVKKTLEGHGVKVLEGHGEDLDDLYGRMCDAVNTPGPVALINKRPMAPKIKGLENSPHGHDVIKVDLAIAYLEERGHGEAAEYLKGIDKLKDGTTYRGSNGDSKGSNRNVFGKVVSDILDKMTREDRVAKVRCIDSDLEGSCGLNHIRERHPEVFEASGIMERGNYSACAGFGMEEGKQGIFGTFSAFLEMVISEITMARLNKSNVLAHFSHAGVDDMADNTCHFGINNMFAANGLEEGDNTRLYFPADQHQMRSLLETVFDDAGLRFVFSTRSACPDILTEDGKDYFAPENGYKFQPGKDEVIREGTAGYIVSFGETLYRALDAVEQLKAEGIDVGLINKPTLNVVDDEMLEKIGKSGFVLVAESFNKDTGLGSKMGSWLLERGLTPKYAHLGSTKEGCGGLWEQMQHQGLCPEGIKASVKKLLG</sequence>
<dbReference type="PANTHER" id="PTHR43825">
    <property type="entry name" value="PYRUVATE DEHYDROGENASE E1 COMPONENT"/>
    <property type="match status" value="1"/>
</dbReference>
<dbReference type="KEGG" id="pcor:KS4_35490"/>
<comment type="cofactor">
    <cofactor evidence="1">
        <name>Mn(2+)</name>
        <dbReference type="ChEBI" id="CHEBI:29035"/>
    </cofactor>
</comment>
<dbReference type="GO" id="GO:0004802">
    <property type="term" value="F:transketolase activity"/>
    <property type="evidence" value="ECO:0007669"/>
    <property type="project" value="UniProtKB-EC"/>
</dbReference>
<dbReference type="GO" id="GO:0005737">
    <property type="term" value="C:cytoplasm"/>
    <property type="evidence" value="ECO:0007669"/>
    <property type="project" value="UniProtKB-ARBA"/>
</dbReference>
<dbReference type="EMBL" id="CP036425">
    <property type="protein sequence ID" value="QDU35466.1"/>
    <property type="molecule type" value="Genomic_DNA"/>
</dbReference>
<dbReference type="InterPro" id="IPR005474">
    <property type="entry name" value="Transketolase_N"/>
</dbReference>
<comment type="cofactor">
    <cofactor evidence="2">
        <name>Mg(2+)</name>
        <dbReference type="ChEBI" id="CHEBI:18420"/>
    </cofactor>
</comment>
<dbReference type="SUPFAM" id="SSF52518">
    <property type="entry name" value="Thiamin diphosphate-binding fold (THDP-binding)"/>
    <property type="match status" value="2"/>
</dbReference>
<dbReference type="Gene3D" id="3.40.50.920">
    <property type="match status" value="1"/>
</dbReference>
<dbReference type="Proteomes" id="UP000317369">
    <property type="component" value="Chromosome"/>
</dbReference>
<name>A0A517YZ20_9BACT</name>
<evidence type="ECO:0000256" key="4">
    <source>
        <dbReference type="ARBA" id="ARBA00007131"/>
    </source>
</evidence>
<evidence type="ECO:0000313" key="7">
    <source>
        <dbReference type="Proteomes" id="UP000317369"/>
    </source>
</evidence>
<dbReference type="PANTHER" id="PTHR43825:SF1">
    <property type="entry name" value="TRANSKETOLASE-LIKE PYRIMIDINE-BINDING DOMAIN-CONTAINING PROTEIN"/>
    <property type="match status" value="1"/>
</dbReference>
<reference evidence="6 7" key="1">
    <citation type="submission" date="2019-02" db="EMBL/GenBank/DDBJ databases">
        <title>Deep-cultivation of Planctomycetes and their phenomic and genomic characterization uncovers novel biology.</title>
        <authorList>
            <person name="Wiegand S."/>
            <person name="Jogler M."/>
            <person name="Boedeker C."/>
            <person name="Pinto D."/>
            <person name="Vollmers J."/>
            <person name="Rivas-Marin E."/>
            <person name="Kohn T."/>
            <person name="Peeters S.H."/>
            <person name="Heuer A."/>
            <person name="Rast P."/>
            <person name="Oberbeckmann S."/>
            <person name="Bunk B."/>
            <person name="Jeske O."/>
            <person name="Meyerdierks A."/>
            <person name="Storesund J.E."/>
            <person name="Kallscheuer N."/>
            <person name="Luecker S."/>
            <person name="Lage O.M."/>
            <person name="Pohl T."/>
            <person name="Merkel B.J."/>
            <person name="Hornburger P."/>
            <person name="Mueller R.-W."/>
            <person name="Bruemmer F."/>
            <person name="Labrenz M."/>
            <person name="Spormann A.M."/>
            <person name="Op den Camp H."/>
            <person name="Overmann J."/>
            <person name="Amann R."/>
            <person name="Jetten M.S.M."/>
            <person name="Mascher T."/>
            <person name="Medema M.H."/>
            <person name="Devos D.P."/>
            <person name="Kaster A.-K."/>
            <person name="Ovreas L."/>
            <person name="Rohde M."/>
            <person name="Galperin M.Y."/>
            <person name="Jogler C."/>
        </authorList>
    </citation>
    <scope>NUCLEOTIDE SEQUENCE [LARGE SCALE GENOMIC DNA]</scope>
    <source>
        <strain evidence="6 7">KS4</strain>
    </source>
</reference>
<dbReference type="RefSeq" id="WP_145080862.1">
    <property type="nucleotide sequence ID" value="NZ_CP036425.1"/>
</dbReference>
<dbReference type="AlphaFoldDB" id="A0A517YZ20"/>
<dbReference type="Pfam" id="PF00456">
    <property type="entry name" value="Transketolase_N"/>
    <property type="match status" value="1"/>
</dbReference>
<dbReference type="SUPFAM" id="SSF52922">
    <property type="entry name" value="TK C-terminal domain-like"/>
    <property type="match status" value="1"/>
</dbReference>
<keyword evidence="6" id="KW-0808">Transferase</keyword>
<gene>
    <name evidence="6" type="primary">tktB</name>
    <name evidence="6" type="ORF">KS4_35490</name>
</gene>
<dbReference type="InterPro" id="IPR033248">
    <property type="entry name" value="Transketolase_C"/>
</dbReference>
<comment type="cofactor">
    <cofactor evidence="3">
        <name>thiamine diphosphate</name>
        <dbReference type="ChEBI" id="CHEBI:58937"/>
    </cofactor>
</comment>
<keyword evidence="7" id="KW-1185">Reference proteome</keyword>
<proteinExistence type="inferred from homology"/>
<dbReference type="OrthoDB" id="8732661at2"/>
<evidence type="ECO:0000256" key="2">
    <source>
        <dbReference type="ARBA" id="ARBA00001946"/>
    </source>
</evidence>